<dbReference type="AlphaFoldDB" id="A0AAW1TLI8"/>
<comment type="caution">
    <text evidence="1">The sequence shown here is derived from an EMBL/GenBank/DDBJ whole genome shotgun (WGS) entry which is preliminary data.</text>
</comment>
<reference evidence="1 2" key="1">
    <citation type="submission" date="2023-03" db="EMBL/GenBank/DDBJ databases">
        <title>Genome insight into feeding habits of ladybird beetles.</title>
        <authorList>
            <person name="Li H.-S."/>
            <person name="Huang Y.-H."/>
            <person name="Pang H."/>
        </authorList>
    </citation>
    <scope>NUCLEOTIDE SEQUENCE [LARGE SCALE GENOMIC DNA]</scope>
    <source>
        <strain evidence="1">SYSU_2023b</strain>
        <tissue evidence="1">Whole body</tissue>
    </source>
</reference>
<keyword evidence="2" id="KW-1185">Reference proteome</keyword>
<organism evidence="1 2">
    <name type="scientific">Henosepilachna vigintioctopunctata</name>
    <dbReference type="NCBI Taxonomy" id="420089"/>
    <lineage>
        <taxon>Eukaryota</taxon>
        <taxon>Metazoa</taxon>
        <taxon>Ecdysozoa</taxon>
        <taxon>Arthropoda</taxon>
        <taxon>Hexapoda</taxon>
        <taxon>Insecta</taxon>
        <taxon>Pterygota</taxon>
        <taxon>Neoptera</taxon>
        <taxon>Endopterygota</taxon>
        <taxon>Coleoptera</taxon>
        <taxon>Polyphaga</taxon>
        <taxon>Cucujiformia</taxon>
        <taxon>Coccinelloidea</taxon>
        <taxon>Coccinellidae</taxon>
        <taxon>Epilachninae</taxon>
        <taxon>Epilachnini</taxon>
        <taxon>Henosepilachna</taxon>
    </lineage>
</organism>
<gene>
    <name evidence="1" type="ORF">WA026_017112</name>
</gene>
<evidence type="ECO:0000313" key="2">
    <source>
        <dbReference type="Proteomes" id="UP001431783"/>
    </source>
</evidence>
<dbReference type="Proteomes" id="UP001431783">
    <property type="component" value="Unassembled WGS sequence"/>
</dbReference>
<accession>A0AAW1TLI8</accession>
<dbReference type="EMBL" id="JARQZJ010000010">
    <property type="protein sequence ID" value="KAK9872307.1"/>
    <property type="molecule type" value="Genomic_DNA"/>
</dbReference>
<name>A0AAW1TLI8_9CUCU</name>
<evidence type="ECO:0000313" key="1">
    <source>
        <dbReference type="EMBL" id="KAK9872307.1"/>
    </source>
</evidence>
<sequence>MNGEETNAMMFRTPHRPTIRAVEYLRVRIFQLSLQESSKFLGIYVDDKLNWKKHFSELYNQLSSICYSLGVLSKYLNEKTIKIIYNTVFEAKISNIYLWGYLKLRQSHPTTKKELYVQH</sequence>
<proteinExistence type="predicted"/>
<protein>
    <recommendedName>
        <fullName evidence="3">Reverse transcriptase</fullName>
    </recommendedName>
</protein>
<evidence type="ECO:0008006" key="3">
    <source>
        <dbReference type="Google" id="ProtNLM"/>
    </source>
</evidence>